<gene>
    <name evidence="2" type="ORF">SA2016_2287</name>
</gene>
<dbReference type="Gene3D" id="2.40.260.10">
    <property type="entry name" value="Sortase"/>
    <property type="match status" value="1"/>
</dbReference>
<organism evidence="2 3">
    <name type="scientific">Sinomonas atrocyanea</name>
    <dbReference type="NCBI Taxonomy" id="37927"/>
    <lineage>
        <taxon>Bacteria</taxon>
        <taxon>Bacillati</taxon>
        <taxon>Actinomycetota</taxon>
        <taxon>Actinomycetes</taxon>
        <taxon>Micrococcales</taxon>
        <taxon>Micrococcaceae</taxon>
        <taxon>Sinomonas</taxon>
    </lineage>
</organism>
<dbReference type="InterPro" id="IPR042001">
    <property type="entry name" value="Sortase_F"/>
</dbReference>
<accession>A0A127A1H6</accession>
<dbReference type="CDD" id="cd05829">
    <property type="entry name" value="Sortase_F"/>
    <property type="match status" value="1"/>
</dbReference>
<dbReference type="KEGG" id="satk:SA2016_2287"/>
<dbReference type="InterPro" id="IPR005754">
    <property type="entry name" value="Sortase"/>
</dbReference>
<proteinExistence type="predicted"/>
<reference evidence="2 3" key="1">
    <citation type="submission" date="2016-02" db="EMBL/GenBank/DDBJ databases">
        <title>Complete genome of Sinomonas atrocyanea KCTC 3377.</title>
        <authorList>
            <person name="Kim K.M."/>
        </authorList>
    </citation>
    <scope>NUCLEOTIDE SEQUENCE [LARGE SCALE GENOMIC DNA]</scope>
    <source>
        <strain evidence="2 3">KCTC 3377</strain>
    </source>
</reference>
<dbReference type="InterPro" id="IPR023365">
    <property type="entry name" value="Sortase_dom-sf"/>
</dbReference>
<sequence>MNAYGGGPGVFARLHDLKPGDRVEVRRDGGSQAVFAVYRSEKYAKAAFPTTTVYGNTAGSELRLITCDGYNAATGEFDDNLVVYAKLLV</sequence>
<dbReference type="STRING" id="37927.SA2016_2287"/>
<dbReference type="Proteomes" id="UP000070134">
    <property type="component" value="Chromosome"/>
</dbReference>
<dbReference type="Pfam" id="PF04203">
    <property type="entry name" value="Sortase"/>
    <property type="match status" value="1"/>
</dbReference>
<evidence type="ECO:0000313" key="3">
    <source>
        <dbReference type="Proteomes" id="UP000070134"/>
    </source>
</evidence>
<evidence type="ECO:0000313" key="2">
    <source>
        <dbReference type="EMBL" id="AMM32956.1"/>
    </source>
</evidence>
<evidence type="ECO:0000256" key="1">
    <source>
        <dbReference type="ARBA" id="ARBA00022801"/>
    </source>
</evidence>
<name>A0A127A1H6_9MICC</name>
<dbReference type="EMBL" id="CP014518">
    <property type="protein sequence ID" value="AMM32956.1"/>
    <property type="molecule type" value="Genomic_DNA"/>
</dbReference>
<dbReference type="AlphaFoldDB" id="A0A127A1H6"/>
<keyword evidence="3" id="KW-1185">Reference proteome</keyword>
<keyword evidence="1" id="KW-0378">Hydrolase</keyword>
<dbReference type="SUPFAM" id="SSF63817">
    <property type="entry name" value="Sortase"/>
    <property type="match status" value="1"/>
</dbReference>
<protein>
    <submittedName>
        <fullName evidence="2">Peptidase C60 sortase A and B</fullName>
    </submittedName>
</protein>
<dbReference type="GO" id="GO:0016787">
    <property type="term" value="F:hydrolase activity"/>
    <property type="evidence" value="ECO:0007669"/>
    <property type="project" value="UniProtKB-KW"/>
</dbReference>